<proteinExistence type="inferred from homology"/>
<reference evidence="6" key="1">
    <citation type="journal article" date="2023" name="GigaByte">
        <title>Genome assembly of the bearded iris, Iris pallida Lam.</title>
        <authorList>
            <person name="Bruccoleri R.E."/>
            <person name="Oakeley E.J."/>
            <person name="Faust A.M.E."/>
            <person name="Altorfer M."/>
            <person name="Dessus-Babus S."/>
            <person name="Burckhardt D."/>
            <person name="Oertli M."/>
            <person name="Naumann U."/>
            <person name="Petersen F."/>
            <person name="Wong J."/>
        </authorList>
    </citation>
    <scope>NUCLEOTIDE SEQUENCE</scope>
    <source>
        <strain evidence="6">GSM-AAB239-AS_SAM_17_03QT</strain>
    </source>
</reference>
<accession>A0AAX6H2K1</accession>
<dbReference type="InterPro" id="IPR008010">
    <property type="entry name" value="Tatp1"/>
</dbReference>
<dbReference type="Proteomes" id="UP001140949">
    <property type="component" value="Unassembled WGS sequence"/>
</dbReference>
<comment type="similarity">
    <text evidence="2">Belongs to the TAPT1 family.</text>
</comment>
<evidence type="ECO:0000313" key="6">
    <source>
        <dbReference type="EMBL" id="KAJ6835250.1"/>
    </source>
</evidence>
<dbReference type="Pfam" id="PF05346">
    <property type="entry name" value="DUF747"/>
    <property type="match status" value="1"/>
</dbReference>
<organism evidence="6 7">
    <name type="scientific">Iris pallida</name>
    <name type="common">Sweet iris</name>
    <dbReference type="NCBI Taxonomy" id="29817"/>
    <lineage>
        <taxon>Eukaryota</taxon>
        <taxon>Viridiplantae</taxon>
        <taxon>Streptophyta</taxon>
        <taxon>Embryophyta</taxon>
        <taxon>Tracheophyta</taxon>
        <taxon>Spermatophyta</taxon>
        <taxon>Magnoliopsida</taxon>
        <taxon>Liliopsida</taxon>
        <taxon>Asparagales</taxon>
        <taxon>Iridaceae</taxon>
        <taxon>Iridoideae</taxon>
        <taxon>Irideae</taxon>
        <taxon>Iris</taxon>
    </lineage>
</organism>
<dbReference type="PANTHER" id="PTHR13317:SF4">
    <property type="entry name" value="TRANSMEMBRANE ANTERIOR POSTERIOR TRANSFORMATION PROTEIN 1 HOMOLOG"/>
    <property type="match status" value="1"/>
</dbReference>
<dbReference type="EMBL" id="JANAVB010013594">
    <property type="protein sequence ID" value="KAJ6835250.1"/>
    <property type="molecule type" value="Genomic_DNA"/>
</dbReference>
<dbReference type="AlphaFoldDB" id="A0AAX6H2K1"/>
<name>A0AAX6H2K1_IRIPA</name>
<keyword evidence="5" id="KW-0472">Membrane</keyword>
<evidence type="ECO:0000256" key="2">
    <source>
        <dbReference type="ARBA" id="ARBA00008803"/>
    </source>
</evidence>
<evidence type="ECO:0000313" key="7">
    <source>
        <dbReference type="Proteomes" id="UP001140949"/>
    </source>
</evidence>
<evidence type="ECO:0000256" key="3">
    <source>
        <dbReference type="ARBA" id="ARBA00022692"/>
    </source>
</evidence>
<comment type="subcellular location">
    <subcellularLocation>
        <location evidence="1">Membrane</location>
        <topology evidence="1">Multi-pass membrane protein</topology>
    </subcellularLocation>
</comment>
<evidence type="ECO:0000256" key="4">
    <source>
        <dbReference type="ARBA" id="ARBA00022989"/>
    </source>
</evidence>
<evidence type="ECO:0000256" key="1">
    <source>
        <dbReference type="ARBA" id="ARBA00004141"/>
    </source>
</evidence>
<keyword evidence="3" id="KW-0812">Transmembrane</keyword>
<protein>
    <submittedName>
        <fullName evidence="6">Mannose-6-phosphate isomerase 1</fullName>
    </submittedName>
</protein>
<sequence length="41" mass="4780">MLIDAVKHSFLAKFNEKKYAAYSEFLEDLCKQVLQKHSGFT</sequence>
<reference evidence="6" key="2">
    <citation type="submission" date="2023-04" db="EMBL/GenBank/DDBJ databases">
        <authorList>
            <person name="Bruccoleri R.E."/>
            <person name="Oakeley E.J."/>
            <person name="Faust A.-M."/>
            <person name="Dessus-Babus S."/>
            <person name="Altorfer M."/>
            <person name="Burckhardt D."/>
            <person name="Oertli M."/>
            <person name="Naumann U."/>
            <person name="Petersen F."/>
            <person name="Wong J."/>
        </authorList>
    </citation>
    <scope>NUCLEOTIDE SEQUENCE</scope>
    <source>
        <strain evidence="6">GSM-AAB239-AS_SAM_17_03QT</strain>
        <tissue evidence="6">Leaf</tissue>
    </source>
</reference>
<gene>
    <name evidence="6" type="ORF">M6B38_123575</name>
</gene>
<comment type="caution">
    <text evidence="6">The sequence shown here is derived from an EMBL/GenBank/DDBJ whole genome shotgun (WGS) entry which is preliminary data.</text>
</comment>
<keyword evidence="7" id="KW-1185">Reference proteome</keyword>
<dbReference type="GO" id="GO:0005789">
    <property type="term" value="C:endoplasmic reticulum membrane"/>
    <property type="evidence" value="ECO:0007669"/>
    <property type="project" value="TreeGrafter"/>
</dbReference>
<keyword evidence="4" id="KW-1133">Transmembrane helix</keyword>
<dbReference type="GO" id="GO:0016853">
    <property type="term" value="F:isomerase activity"/>
    <property type="evidence" value="ECO:0007669"/>
    <property type="project" value="UniProtKB-KW"/>
</dbReference>
<dbReference type="PANTHER" id="PTHR13317">
    <property type="entry name" value="TRANSMEMBRANE ANTERIOR POSTERIOR TRANSFORMATION PROTEIN 1 HOMOLOG"/>
    <property type="match status" value="1"/>
</dbReference>
<keyword evidence="6" id="KW-0413">Isomerase</keyword>
<evidence type="ECO:0000256" key="5">
    <source>
        <dbReference type="ARBA" id="ARBA00023136"/>
    </source>
</evidence>